<dbReference type="KEGG" id="rtu:PR017_19125"/>
<name>A0AAF1K8D9_9HYPH</name>
<evidence type="ECO:0000259" key="6">
    <source>
        <dbReference type="Pfam" id="PF25944"/>
    </source>
</evidence>
<feature type="signal peptide" evidence="3">
    <location>
        <begin position="1"/>
        <end position="24"/>
    </location>
</feature>
<evidence type="ECO:0000256" key="2">
    <source>
        <dbReference type="ARBA" id="ARBA00009477"/>
    </source>
</evidence>
<evidence type="ECO:0000259" key="5">
    <source>
        <dbReference type="Pfam" id="PF25917"/>
    </source>
</evidence>
<dbReference type="AlphaFoldDB" id="A0AAF1K8D9"/>
<dbReference type="GO" id="GO:0046677">
    <property type="term" value="P:response to antibiotic"/>
    <property type="evidence" value="ECO:0007669"/>
    <property type="project" value="TreeGrafter"/>
</dbReference>
<evidence type="ECO:0000256" key="3">
    <source>
        <dbReference type="SAM" id="SignalP"/>
    </source>
</evidence>
<dbReference type="EMBL" id="CP117256">
    <property type="protein sequence ID" value="WFR98002.1"/>
    <property type="molecule type" value="Genomic_DNA"/>
</dbReference>
<protein>
    <submittedName>
        <fullName evidence="8">Efflux RND transporter periplasmic adaptor subunit</fullName>
    </submittedName>
</protein>
<dbReference type="FunFam" id="2.40.420.20:FF:000001">
    <property type="entry name" value="Efflux RND transporter periplasmic adaptor subunit"/>
    <property type="match status" value="1"/>
</dbReference>
<organism evidence="8 9">
    <name type="scientific">Rhizobium tumorigenes</name>
    <dbReference type="NCBI Taxonomy" id="2041385"/>
    <lineage>
        <taxon>Bacteria</taxon>
        <taxon>Pseudomonadati</taxon>
        <taxon>Pseudomonadota</taxon>
        <taxon>Alphaproteobacteria</taxon>
        <taxon>Hyphomicrobiales</taxon>
        <taxon>Rhizobiaceae</taxon>
        <taxon>Rhizobium/Agrobacterium group</taxon>
        <taxon>Rhizobium</taxon>
    </lineage>
</organism>
<dbReference type="Gene3D" id="2.40.30.170">
    <property type="match status" value="1"/>
</dbReference>
<feature type="domain" description="Multidrug resistance protein MdtA-like beta-barrel" evidence="6">
    <location>
        <begin position="210"/>
        <end position="300"/>
    </location>
</feature>
<feature type="domain" description="Multidrug resistance protein MdtA-like C-terminal permuted SH3" evidence="7">
    <location>
        <begin position="306"/>
        <end position="366"/>
    </location>
</feature>
<sequence>MSLSMSVTRTALWACVALSITACSNEDATTKAAAAPPTPVSVVEVRPQTLPVVSELPGRVASMVTADVRPRVTGLVLKRVFEQGAGVKQGDLLYVIDPAPFQAKVDSAQAAVDSAVAARKLASQKSDRQTQLQQKGVTSADDSETAIATLAQSNADVSRAEADLRSAELDLQYTQVKAPITGTIGRALITEGTLVSPTSDVMATIQQIDPIYADFTQPADTLILLRNAIKTGHLKEVGRERVAMKLVTEQGSAYPHEGKLLFSEASVNAQTGQLILRGEFPNPEHNLLPGMYVRSKLQQGSLEGAFAVPEQAVQRDTAGKPQLYIVDAKGKIEVRDVTLGWIIEGRWVVVKGLATGDRVVVDGFQRIAPGASVKAEPWPGIASTSSSAKKEG</sequence>
<dbReference type="PANTHER" id="PTHR30158:SF3">
    <property type="entry name" value="MULTIDRUG EFFLUX PUMP SUBUNIT ACRA-RELATED"/>
    <property type="match status" value="1"/>
</dbReference>
<dbReference type="InterPro" id="IPR058626">
    <property type="entry name" value="MdtA-like_b-barrel"/>
</dbReference>
<evidence type="ECO:0000259" key="7">
    <source>
        <dbReference type="Pfam" id="PF25967"/>
    </source>
</evidence>
<proteinExistence type="inferred from homology"/>
<dbReference type="SUPFAM" id="SSF111369">
    <property type="entry name" value="HlyD-like secretion proteins"/>
    <property type="match status" value="1"/>
</dbReference>
<dbReference type="InterPro" id="IPR006143">
    <property type="entry name" value="RND_pump_MFP"/>
</dbReference>
<dbReference type="InterPro" id="IPR058627">
    <property type="entry name" value="MdtA-like_C"/>
</dbReference>
<dbReference type="PANTHER" id="PTHR30158">
    <property type="entry name" value="ACRA/E-RELATED COMPONENT OF DRUG EFFLUX TRANSPORTER"/>
    <property type="match status" value="1"/>
</dbReference>
<dbReference type="NCBIfam" id="TIGR01730">
    <property type="entry name" value="RND_mfp"/>
    <property type="match status" value="1"/>
</dbReference>
<evidence type="ECO:0000313" key="9">
    <source>
        <dbReference type="Proteomes" id="UP000249499"/>
    </source>
</evidence>
<keyword evidence="8" id="KW-0614">Plasmid</keyword>
<keyword evidence="9" id="KW-1185">Reference proteome</keyword>
<dbReference type="RefSeq" id="WP_111221257.1">
    <property type="nucleotide sequence ID" value="NZ_CP117256.1"/>
</dbReference>
<feature type="domain" description="Multidrug resistance protein MdtA-like alpha-helical hairpin" evidence="4">
    <location>
        <begin position="106"/>
        <end position="174"/>
    </location>
</feature>
<geneLocation type="plasmid" evidence="8 9">
    <name>pRt1078</name>
</geneLocation>
<accession>A0AAF1K8D9</accession>
<feature type="chain" id="PRO_5042145951" evidence="3">
    <location>
        <begin position="25"/>
        <end position="392"/>
    </location>
</feature>
<dbReference type="InterPro" id="IPR058625">
    <property type="entry name" value="MdtA-like_BSH"/>
</dbReference>
<evidence type="ECO:0000256" key="1">
    <source>
        <dbReference type="ARBA" id="ARBA00004196"/>
    </source>
</evidence>
<evidence type="ECO:0000313" key="8">
    <source>
        <dbReference type="EMBL" id="WFR98002.1"/>
    </source>
</evidence>
<dbReference type="Proteomes" id="UP000249499">
    <property type="component" value="Plasmid pRt1078"/>
</dbReference>
<dbReference type="Pfam" id="PF25944">
    <property type="entry name" value="Beta-barrel_RND"/>
    <property type="match status" value="1"/>
</dbReference>
<feature type="domain" description="Multidrug resistance protein MdtA-like barrel-sandwich hybrid" evidence="5">
    <location>
        <begin position="65"/>
        <end position="198"/>
    </location>
</feature>
<dbReference type="GO" id="GO:0030313">
    <property type="term" value="C:cell envelope"/>
    <property type="evidence" value="ECO:0007669"/>
    <property type="project" value="UniProtKB-SubCell"/>
</dbReference>
<comment type="subcellular location">
    <subcellularLocation>
        <location evidence="1">Cell envelope</location>
    </subcellularLocation>
</comment>
<dbReference type="GO" id="GO:0005886">
    <property type="term" value="C:plasma membrane"/>
    <property type="evidence" value="ECO:0007669"/>
    <property type="project" value="TreeGrafter"/>
</dbReference>
<reference evidence="8 9" key="1">
    <citation type="journal article" date="2018" name="Sci. Rep.">
        <title>Rhizobium tumorigenes sp. nov., a novel plant tumorigenic bacterium isolated from cane gall tumors on thornless blackberry.</title>
        <authorList>
            <person name="Kuzmanovi N."/>
            <person name="Smalla K."/>
            <person name="Gronow S."/>
            <person name="PuBawska J."/>
        </authorList>
    </citation>
    <scope>NUCLEOTIDE SEQUENCE [LARGE SCALE GENOMIC DNA]</scope>
    <source>
        <strain evidence="8 9">1078</strain>
    </source>
</reference>
<reference evidence="9" key="2">
    <citation type="journal article" date="2023" name="MicrobiologyOpen">
        <title>Genomics of the tumorigenes clade of the family Rhizobiaceae and description of Rhizobium rhododendri sp. nov.</title>
        <authorList>
            <person name="Kuzmanovic N."/>
            <person name="diCenzo G.C."/>
            <person name="Bunk B."/>
            <person name="Sproeer C."/>
            <person name="Fruehling A."/>
            <person name="Neumann-Schaal M."/>
            <person name="Overmann J."/>
            <person name="Smalla K."/>
        </authorList>
    </citation>
    <scope>NUCLEOTIDE SEQUENCE [LARGE SCALE GENOMIC DNA]</scope>
    <source>
        <strain evidence="9">1078</strain>
        <plasmid evidence="9">pRt1078</plasmid>
    </source>
</reference>
<dbReference type="Pfam" id="PF25917">
    <property type="entry name" value="BSH_RND"/>
    <property type="match status" value="1"/>
</dbReference>
<dbReference type="Gene3D" id="2.40.50.100">
    <property type="match status" value="1"/>
</dbReference>
<dbReference type="InterPro" id="IPR058624">
    <property type="entry name" value="MdtA-like_HH"/>
</dbReference>
<dbReference type="GO" id="GO:0022857">
    <property type="term" value="F:transmembrane transporter activity"/>
    <property type="evidence" value="ECO:0007669"/>
    <property type="project" value="InterPro"/>
</dbReference>
<comment type="similarity">
    <text evidence="2">Belongs to the membrane fusion protein (MFP) (TC 8.A.1) family.</text>
</comment>
<dbReference type="Pfam" id="PF25876">
    <property type="entry name" value="HH_MFP_RND"/>
    <property type="match status" value="1"/>
</dbReference>
<gene>
    <name evidence="8" type="ORF">PR017_19125</name>
</gene>
<dbReference type="Gene3D" id="1.10.287.470">
    <property type="entry name" value="Helix hairpin bin"/>
    <property type="match status" value="1"/>
</dbReference>
<evidence type="ECO:0000259" key="4">
    <source>
        <dbReference type="Pfam" id="PF25876"/>
    </source>
</evidence>
<dbReference type="Gene3D" id="2.40.420.20">
    <property type="match status" value="1"/>
</dbReference>
<dbReference type="Pfam" id="PF25967">
    <property type="entry name" value="RND-MFP_C"/>
    <property type="match status" value="1"/>
</dbReference>
<keyword evidence="3" id="KW-0732">Signal</keyword>